<sequence>MAKKERKFAKYFGGEYMKYWYAAFVVVLGIMIFDMYNDRHVKYYELTVYNNAGEVTKQTKVENRNVESLTLKLPITKAFDPVKKFEF</sequence>
<proteinExistence type="predicted"/>
<comment type="caution">
    <text evidence="2">The sequence shown here is derived from an EMBL/GenBank/DDBJ whole genome shotgun (WGS) entry which is preliminary data.</text>
</comment>
<feature type="transmembrane region" description="Helical" evidence="1">
    <location>
        <begin position="19"/>
        <end position="36"/>
    </location>
</feature>
<organism evidence="2 3">
    <name type="scientific">Flexistipes sinusarabici</name>
    <dbReference type="NCBI Taxonomy" id="2352"/>
    <lineage>
        <taxon>Bacteria</taxon>
        <taxon>Pseudomonadati</taxon>
        <taxon>Deferribacterota</taxon>
        <taxon>Deferribacteres</taxon>
        <taxon>Deferribacterales</taxon>
        <taxon>Flexistipitaceae</taxon>
        <taxon>Flexistipes</taxon>
    </lineage>
</organism>
<evidence type="ECO:0000313" key="2">
    <source>
        <dbReference type="EMBL" id="TYB37302.1"/>
    </source>
</evidence>
<protein>
    <submittedName>
        <fullName evidence="2">Uncharacterized protein</fullName>
    </submittedName>
</protein>
<keyword evidence="1" id="KW-0812">Transmembrane</keyword>
<evidence type="ECO:0000313" key="3">
    <source>
        <dbReference type="Proteomes" id="UP000323337"/>
    </source>
</evidence>
<name>A0A5D0MZ20_FLESI</name>
<dbReference type="EMBL" id="VSIV01000004">
    <property type="protein sequence ID" value="TYB37302.1"/>
    <property type="molecule type" value="Genomic_DNA"/>
</dbReference>
<accession>A0A5D0MZ20</accession>
<dbReference type="AlphaFoldDB" id="A0A5D0MZ20"/>
<keyword evidence="1" id="KW-0472">Membrane</keyword>
<gene>
    <name evidence="2" type="ORF">FXF49_00105</name>
</gene>
<dbReference type="Proteomes" id="UP000323337">
    <property type="component" value="Unassembled WGS sequence"/>
</dbReference>
<evidence type="ECO:0000256" key="1">
    <source>
        <dbReference type="SAM" id="Phobius"/>
    </source>
</evidence>
<keyword evidence="1" id="KW-1133">Transmembrane helix</keyword>
<dbReference type="RefSeq" id="WP_303699875.1">
    <property type="nucleotide sequence ID" value="NZ_VSIV01000004.1"/>
</dbReference>
<reference evidence="2 3" key="1">
    <citation type="submission" date="2019-08" db="EMBL/GenBank/DDBJ databases">
        <title>Genomic characterization of a novel candidate phylum (ARYD3) from a high temperature, high salinity tertiary oil reservoir in north central Oklahoma, USA.</title>
        <authorList>
            <person name="Youssef N.H."/>
            <person name="Yadav A."/>
            <person name="Elshahed M.S."/>
        </authorList>
    </citation>
    <scope>NUCLEOTIDE SEQUENCE [LARGE SCALE GENOMIC DNA]</scope>
    <source>
        <strain evidence="2">ARYD1</strain>
    </source>
</reference>